<dbReference type="AlphaFoldDB" id="A0A5C4XIR0"/>
<dbReference type="EMBL" id="VDMO01000045">
    <property type="protein sequence ID" value="TNM63307.1"/>
    <property type="molecule type" value="Genomic_DNA"/>
</dbReference>
<name>A0A5C4XIR0_9DEIO</name>
<accession>A0A5C4XIR0</accession>
<organism evidence="2 3">
    <name type="scientific">Deinococcus radiopugnans ATCC 19172</name>
    <dbReference type="NCBI Taxonomy" id="585398"/>
    <lineage>
        <taxon>Bacteria</taxon>
        <taxon>Thermotogati</taxon>
        <taxon>Deinococcota</taxon>
        <taxon>Deinococci</taxon>
        <taxon>Deinococcales</taxon>
        <taxon>Deinococcaceae</taxon>
        <taxon>Deinococcus</taxon>
    </lineage>
</organism>
<comment type="caution">
    <text evidence="2">The sequence shown here is derived from an EMBL/GenBank/DDBJ whole genome shotgun (WGS) entry which is preliminary data.</text>
</comment>
<dbReference type="EMBL" id="JACHEW010000007">
    <property type="protein sequence ID" value="MBB6016441.1"/>
    <property type="molecule type" value="Genomic_DNA"/>
</dbReference>
<evidence type="ECO:0000313" key="3">
    <source>
        <dbReference type="Proteomes" id="UP000313988"/>
    </source>
</evidence>
<dbReference type="Proteomes" id="UP000313988">
    <property type="component" value="Unassembled WGS sequence"/>
</dbReference>
<reference evidence="1 4" key="2">
    <citation type="submission" date="2020-08" db="EMBL/GenBank/DDBJ databases">
        <title>Genomic Encyclopedia of Type Strains, Phase IV (KMG-IV): sequencing the most valuable type-strain genomes for metagenomic binning, comparative biology and taxonomic classification.</title>
        <authorList>
            <person name="Goeker M."/>
        </authorList>
    </citation>
    <scope>NUCLEOTIDE SEQUENCE [LARGE SCALE GENOMIC DNA]</scope>
    <source>
        <strain evidence="1 4">DSM 12027</strain>
    </source>
</reference>
<dbReference type="RefSeq" id="WP_139404957.1">
    <property type="nucleotide sequence ID" value="NZ_JACHEW010000007.1"/>
</dbReference>
<evidence type="ECO:0000313" key="1">
    <source>
        <dbReference type="EMBL" id="MBB6016441.1"/>
    </source>
</evidence>
<dbReference type="Proteomes" id="UP000629870">
    <property type="component" value="Unassembled WGS sequence"/>
</dbReference>
<gene>
    <name evidence="2" type="ORF">FHR04_20090</name>
    <name evidence="1" type="ORF">HNQ04_001692</name>
</gene>
<sequence length="179" mass="19849">MTKIGIAEHALALAWAIDLGFPAAEQLLEEWATRNLLEPEAPLVELSEALGSFPQERRQALMRLAHHATPYGAVRLLLANFSRGLEIDSSVRCLSVFYTLERFIRASDDAGPLPRLPLSRERTEGIFKTYGYGRDDWEASGEGEPIRESEACDAIVHLLKALKPERAAEIIQGASQCHP</sequence>
<evidence type="ECO:0000313" key="2">
    <source>
        <dbReference type="EMBL" id="TNM63307.1"/>
    </source>
</evidence>
<keyword evidence="4" id="KW-1185">Reference proteome</keyword>
<protein>
    <submittedName>
        <fullName evidence="2">Uncharacterized protein</fullName>
    </submittedName>
</protein>
<evidence type="ECO:0000313" key="4">
    <source>
        <dbReference type="Proteomes" id="UP000629870"/>
    </source>
</evidence>
<proteinExistence type="predicted"/>
<reference evidence="2 3" key="1">
    <citation type="submission" date="2019-06" db="EMBL/GenBank/DDBJ databases">
        <title>Genome sequence of Deinococcus radiopugnans ATCC 19172.</title>
        <authorList>
            <person name="Maclea K.S."/>
            <person name="Maynard C.R."/>
        </authorList>
    </citation>
    <scope>NUCLEOTIDE SEQUENCE [LARGE SCALE GENOMIC DNA]</scope>
    <source>
        <strain evidence="2 3">ATCC 19172</strain>
    </source>
</reference>